<comment type="caution">
    <text evidence="1">The sequence shown here is derived from an EMBL/GenBank/DDBJ whole genome shotgun (WGS) entry which is preliminary data.</text>
</comment>
<protein>
    <submittedName>
        <fullName evidence="1">Uncharacterized protein</fullName>
    </submittedName>
</protein>
<dbReference type="AlphaFoldDB" id="A0A6A0AKV1"/>
<organism evidence="1 2">
    <name type="scientific">Haematococcus lacustris</name>
    <name type="common">Green alga</name>
    <name type="synonym">Haematococcus pluvialis</name>
    <dbReference type="NCBI Taxonomy" id="44745"/>
    <lineage>
        <taxon>Eukaryota</taxon>
        <taxon>Viridiplantae</taxon>
        <taxon>Chlorophyta</taxon>
        <taxon>core chlorophytes</taxon>
        <taxon>Chlorophyceae</taxon>
        <taxon>CS clade</taxon>
        <taxon>Chlamydomonadales</taxon>
        <taxon>Haematococcaceae</taxon>
        <taxon>Haematococcus</taxon>
    </lineage>
</organism>
<gene>
    <name evidence="1" type="ORF">HaLaN_32916</name>
</gene>
<feature type="non-terminal residue" evidence="1">
    <location>
        <position position="1"/>
    </location>
</feature>
<evidence type="ECO:0000313" key="2">
    <source>
        <dbReference type="Proteomes" id="UP000485058"/>
    </source>
</evidence>
<reference evidence="1 2" key="1">
    <citation type="submission" date="2020-02" db="EMBL/GenBank/DDBJ databases">
        <title>Draft genome sequence of Haematococcus lacustris strain NIES-144.</title>
        <authorList>
            <person name="Morimoto D."/>
            <person name="Nakagawa S."/>
            <person name="Yoshida T."/>
            <person name="Sawayama S."/>
        </authorList>
    </citation>
    <scope>NUCLEOTIDE SEQUENCE [LARGE SCALE GENOMIC DNA]</scope>
    <source>
        <strain evidence="1 2">NIES-144</strain>
    </source>
</reference>
<dbReference type="Proteomes" id="UP000485058">
    <property type="component" value="Unassembled WGS sequence"/>
</dbReference>
<feature type="non-terminal residue" evidence="1">
    <location>
        <position position="26"/>
    </location>
</feature>
<dbReference type="EMBL" id="BLLF01008816">
    <property type="protein sequence ID" value="GFH33530.1"/>
    <property type="molecule type" value="Genomic_DNA"/>
</dbReference>
<evidence type="ECO:0000313" key="1">
    <source>
        <dbReference type="EMBL" id="GFH33530.1"/>
    </source>
</evidence>
<sequence>MTSIARSFPRTVAEADDIPVAAVPAA</sequence>
<name>A0A6A0AKV1_HAELA</name>
<keyword evidence="2" id="KW-1185">Reference proteome</keyword>
<accession>A0A6A0AKV1</accession>
<proteinExistence type="predicted"/>